<feature type="compositionally biased region" description="Basic and acidic residues" evidence="1">
    <location>
        <begin position="547"/>
        <end position="560"/>
    </location>
</feature>
<evidence type="ECO:0000313" key="3">
    <source>
        <dbReference type="Proteomes" id="UP000054845"/>
    </source>
</evidence>
<evidence type="ECO:0000313" key="2">
    <source>
        <dbReference type="EMBL" id="CEH13430.1"/>
    </source>
</evidence>
<feature type="region of interest" description="Disordered" evidence="1">
    <location>
        <begin position="266"/>
        <end position="344"/>
    </location>
</feature>
<feature type="compositionally biased region" description="Basic residues" evidence="1">
    <location>
        <begin position="693"/>
        <end position="702"/>
    </location>
</feature>
<feature type="compositionally biased region" description="Basic and acidic residues" evidence="1">
    <location>
        <begin position="640"/>
        <end position="649"/>
    </location>
</feature>
<name>A0A0P1BBL1_9BASI</name>
<evidence type="ECO:0000256" key="1">
    <source>
        <dbReference type="SAM" id="MobiDB-lite"/>
    </source>
</evidence>
<protein>
    <recommendedName>
        <fullName evidence="4">RRM domain-containing protein</fullName>
    </recommendedName>
</protein>
<feature type="region of interest" description="Disordered" evidence="1">
    <location>
        <begin position="500"/>
        <end position="702"/>
    </location>
</feature>
<feature type="compositionally biased region" description="Basic and acidic residues" evidence="1">
    <location>
        <begin position="527"/>
        <end position="536"/>
    </location>
</feature>
<feature type="compositionally biased region" description="Low complexity" evidence="1">
    <location>
        <begin position="514"/>
        <end position="526"/>
    </location>
</feature>
<evidence type="ECO:0008006" key="4">
    <source>
        <dbReference type="Google" id="ProtNLM"/>
    </source>
</evidence>
<organism evidence="2 3">
    <name type="scientific">Ceraceosorus bombacis</name>
    <dbReference type="NCBI Taxonomy" id="401625"/>
    <lineage>
        <taxon>Eukaryota</taxon>
        <taxon>Fungi</taxon>
        <taxon>Dikarya</taxon>
        <taxon>Basidiomycota</taxon>
        <taxon>Ustilaginomycotina</taxon>
        <taxon>Exobasidiomycetes</taxon>
        <taxon>Ceraceosorales</taxon>
        <taxon>Ceraceosoraceae</taxon>
        <taxon>Ceraceosorus</taxon>
    </lineage>
</organism>
<dbReference type="OrthoDB" id="10487894at2759"/>
<feature type="compositionally biased region" description="Polar residues" evidence="1">
    <location>
        <begin position="318"/>
        <end position="329"/>
    </location>
</feature>
<dbReference type="AlphaFoldDB" id="A0A0P1BBL1"/>
<dbReference type="EMBL" id="CCYA01000217">
    <property type="protein sequence ID" value="CEH13430.1"/>
    <property type="molecule type" value="Genomic_DNA"/>
</dbReference>
<feature type="compositionally biased region" description="Basic and acidic residues" evidence="1">
    <location>
        <begin position="575"/>
        <end position="598"/>
    </location>
</feature>
<sequence length="702" mass="79054">MPEYEPYVAVRACPVKWQPTKQAERIREQRAAQAAFCPETPQRVLDKDGDDLAGVRITGPRMHWNKHSIINVFCQFGSIATLAFARPASPLDPSPYCHVYFERLESAQAAVKRFGAGQGDKWSARLLEDANESAGRMQWRRMLEQDRALMQCCESRRKKTGIVVCTLDVAGVESLMVKFWLHDLLKAEPKIDAIKFDACLEQEYLTCIRPRKHLLNCDTFGTDTMRLHSQQGSIRLILTPQDALGLPMLPIGFVLQYNRSTVTPSKAWMPSPVPIESPTRAGKPSWPSSDQASVPFGIPRPAGPSSGHDKSRHAKASRVNSSAQPQAQRVPSIRNETAFDTRDGTVIPAAPSAWTNAMQAAAPKQPRAAAPPSMSMHHSSLAQSRHRYPTPVDGDLRHYQTTTVGLSGKACSRDLPITASVTPAAAAVHTSSRNESASNYLIGQLVEMESAEERSMRATNGKLRQEVNTLKLERERQELMAELEWEKCKLQRVIRAQSCSNPDRPLRRKDADVDLSASDGAAGDSAVPKHEIKPELDALPNELRIQNADERPQKLKEHGEQQSPAAERFFAGKLYGDRVGIESNKRASAERPIYEQRPSKTRCRSPGKEDTKLGESKGTVDKRASRERERVCDKGEEEDRYIYRSERRDTRHHSKDRRGSGEADERRTSKRERSREDDRRDQRSRSLEQDAPRRRRRERVNQ</sequence>
<reference evidence="2 3" key="1">
    <citation type="submission" date="2014-09" db="EMBL/GenBank/DDBJ databases">
        <authorList>
            <person name="Magalhaes I.L.F."/>
            <person name="Oliveira U."/>
            <person name="Santos F.R."/>
            <person name="Vidigal T.H.D.A."/>
            <person name="Brescovit A.D."/>
            <person name="Santos A.J."/>
        </authorList>
    </citation>
    <scope>NUCLEOTIDE SEQUENCE [LARGE SCALE GENOMIC DNA]</scope>
</reference>
<proteinExistence type="predicted"/>
<dbReference type="Proteomes" id="UP000054845">
    <property type="component" value="Unassembled WGS sequence"/>
</dbReference>
<feature type="compositionally biased region" description="Basic and acidic residues" evidence="1">
    <location>
        <begin position="606"/>
        <end position="634"/>
    </location>
</feature>
<accession>A0A0P1BBL1</accession>
<keyword evidence="3" id="KW-1185">Reference proteome</keyword>
<feature type="compositionally biased region" description="Basic and acidic residues" evidence="1">
    <location>
        <begin position="657"/>
        <end position="692"/>
    </location>
</feature>